<sequence>MFGAMALFKLLHCKHLRKISEDSSGEGTSSDRHSLDIQVKKEFDDNLCRVCLKEGLVPIHDNEGIAEALTTLCGIFVSVDDSFPKLLCQPCHSLLQGAILLRKTAQRSDEILKQPFDIIEDNSGINDDLGGMDEDMYVYDLYKDEKKPIKKKEKDYYCRKCNLEFKNHDEYTNHRLSDEHDNMRHTCHICNKSYRAEYFKKHLATHNQDPPHMCDICGKKFNAQGHFARHRLTHFYHLPYQCNLCPYKGRFSESLKMHMRSHTGEKPYQCTQCPSRFINKSNLNKHMLTHKGQHDFKCDSCGRGFYTKRELEMHFKVDHTGIKDHVCNICGKAFGYRKQMMKHQLKVHKREKLKSGRTPLYVKVELMKQKGEDIATD</sequence>
<dbReference type="InterPro" id="IPR036236">
    <property type="entry name" value="Znf_C2H2_sf"/>
</dbReference>
<dbReference type="EMBL" id="JH668367">
    <property type="protein sequence ID" value="KAG6449054.1"/>
    <property type="molecule type" value="Genomic_DNA"/>
</dbReference>
<dbReference type="SUPFAM" id="SSF57667">
    <property type="entry name" value="beta-beta-alpha zinc fingers"/>
    <property type="match status" value="3"/>
</dbReference>
<keyword evidence="7" id="KW-0805">Transcription regulation</keyword>
<evidence type="ECO:0000256" key="11">
    <source>
        <dbReference type="PROSITE-ProRule" id="PRU00042"/>
    </source>
</evidence>
<evidence type="ECO:0000256" key="3">
    <source>
        <dbReference type="ARBA" id="ARBA00022723"/>
    </source>
</evidence>
<keyword evidence="9" id="KW-0804">Transcription</keyword>
<dbReference type="Proteomes" id="UP000791440">
    <property type="component" value="Unassembled WGS sequence"/>
</dbReference>
<dbReference type="Pfam" id="PF07776">
    <property type="entry name" value="zf-AD"/>
    <property type="match status" value="1"/>
</dbReference>
<protein>
    <submittedName>
        <fullName evidence="15">Uncharacterized protein</fullName>
    </submittedName>
</protein>
<dbReference type="GO" id="GO:0006357">
    <property type="term" value="P:regulation of transcription by RNA polymerase II"/>
    <property type="evidence" value="ECO:0007669"/>
    <property type="project" value="TreeGrafter"/>
</dbReference>
<dbReference type="SUPFAM" id="SSF57716">
    <property type="entry name" value="Glucocorticoid receptor-like (DNA-binding domain)"/>
    <property type="match status" value="1"/>
</dbReference>
<feature type="domain" description="C2H2-type" evidence="13">
    <location>
        <begin position="325"/>
        <end position="353"/>
    </location>
</feature>
<dbReference type="GO" id="GO:0005634">
    <property type="term" value="C:nucleus"/>
    <property type="evidence" value="ECO:0007669"/>
    <property type="project" value="UniProtKB-SubCell"/>
</dbReference>
<evidence type="ECO:0000256" key="9">
    <source>
        <dbReference type="ARBA" id="ARBA00023163"/>
    </source>
</evidence>
<comment type="subcellular location">
    <subcellularLocation>
        <location evidence="2">Nucleus</location>
    </subcellularLocation>
</comment>
<comment type="function">
    <text evidence="1">May be involved in transcriptional regulation.</text>
</comment>
<dbReference type="GO" id="GO:0000978">
    <property type="term" value="F:RNA polymerase II cis-regulatory region sequence-specific DNA binding"/>
    <property type="evidence" value="ECO:0007669"/>
    <property type="project" value="TreeGrafter"/>
</dbReference>
<feature type="domain" description="ZAD" evidence="14">
    <location>
        <begin position="46"/>
        <end position="115"/>
    </location>
</feature>
<evidence type="ECO:0000256" key="12">
    <source>
        <dbReference type="PROSITE-ProRule" id="PRU01263"/>
    </source>
</evidence>
<dbReference type="Pfam" id="PF00096">
    <property type="entry name" value="zf-C2H2"/>
    <property type="match status" value="5"/>
</dbReference>
<reference evidence="15" key="1">
    <citation type="journal article" date="2016" name="Insect Biochem. Mol. Biol.">
        <title>Multifaceted biological insights from a draft genome sequence of the tobacco hornworm moth, Manduca sexta.</title>
        <authorList>
            <person name="Kanost M.R."/>
            <person name="Arrese E.L."/>
            <person name="Cao X."/>
            <person name="Chen Y.R."/>
            <person name="Chellapilla S."/>
            <person name="Goldsmith M.R."/>
            <person name="Grosse-Wilde E."/>
            <person name="Heckel D.G."/>
            <person name="Herndon N."/>
            <person name="Jiang H."/>
            <person name="Papanicolaou A."/>
            <person name="Qu J."/>
            <person name="Soulages J.L."/>
            <person name="Vogel H."/>
            <person name="Walters J."/>
            <person name="Waterhouse R.M."/>
            <person name="Ahn S.J."/>
            <person name="Almeida F.C."/>
            <person name="An C."/>
            <person name="Aqrawi P."/>
            <person name="Bretschneider A."/>
            <person name="Bryant W.B."/>
            <person name="Bucks S."/>
            <person name="Chao H."/>
            <person name="Chevignon G."/>
            <person name="Christen J.M."/>
            <person name="Clarke D.F."/>
            <person name="Dittmer N.T."/>
            <person name="Ferguson L.C.F."/>
            <person name="Garavelou S."/>
            <person name="Gordon K.H.J."/>
            <person name="Gunaratna R.T."/>
            <person name="Han Y."/>
            <person name="Hauser F."/>
            <person name="He Y."/>
            <person name="Heidel-Fischer H."/>
            <person name="Hirsh A."/>
            <person name="Hu Y."/>
            <person name="Jiang H."/>
            <person name="Kalra D."/>
            <person name="Klinner C."/>
            <person name="Konig C."/>
            <person name="Kovar C."/>
            <person name="Kroll A.R."/>
            <person name="Kuwar S.S."/>
            <person name="Lee S.L."/>
            <person name="Lehman R."/>
            <person name="Li K."/>
            <person name="Li Z."/>
            <person name="Liang H."/>
            <person name="Lovelace S."/>
            <person name="Lu Z."/>
            <person name="Mansfield J.H."/>
            <person name="McCulloch K.J."/>
            <person name="Mathew T."/>
            <person name="Morton B."/>
            <person name="Muzny D.M."/>
            <person name="Neunemann D."/>
            <person name="Ongeri F."/>
            <person name="Pauchet Y."/>
            <person name="Pu L.L."/>
            <person name="Pyrousis I."/>
            <person name="Rao X.J."/>
            <person name="Redding A."/>
            <person name="Roesel C."/>
            <person name="Sanchez-Gracia A."/>
            <person name="Schaack S."/>
            <person name="Shukla A."/>
            <person name="Tetreau G."/>
            <person name="Wang Y."/>
            <person name="Xiong G.H."/>
            <person name="Traut W."/>
            <person name="Walsh T.K."/>
            <person name="Worley K.C."/>
            <person name="Wu D."/>
            <person name="Wu W."/>
            <person name="Wu Y.Q."/>
            <person name="Zhang X."/>
            <person name="Zou Z."/>
            <person name="Zucker H."/>
            <person name="Briscoe A.D."/>
            <person name="Burmester T."/>
            <person name="Clem R.J."/>
            <person name="Feyereisen R."/>
            <person name="Grimmelikhuijzen C.J.P."/>
            <person name="Hamodrakas S.J."/>
            <person name="Hansson B.S."/>
            <person name="Huguet E."/>
            <person name="Jermiin L.S."/>
            <person name="Lan Q."/>
            <person name="Lehman H.K."/>
            <person name="Lorenzen M."/>
            <person name="Merzendorfer H."/>
            <person name="Michalopoulos I."/>
            <person name="Morton D.B."/>
            <person name="Muthukrishnan S."/>
            <person name="Oakeshott J.G."/>
            <person name="Palmer W."/>
            <person name="Park Y."/>
            <person name="Passarelli A.L."/>
            <person name="Rozas J."/>
            <person name="Schwartz L.M."/>
            <person name="Smith W."/>
            <person name="Southgate A."/>
            <person name="Vilcinskas A."/>
            <person name="Vogt R."/>
            <person name="Wang P."/>
            <person name="Werren J."/>
            <person name="Yu X.Q."/>
            <person name="Zhou J.J."/>
            <person name="Brown S.J."/>
            <person name="Scherer S.E."/>
            <person name="Richards S."/>
            <person name="Blissard G.W."/>
        </authorList>
    </citation>
    <scope>NUCLEOTIDE SEQUENCE</scope>
</reference>
<feature type="binding site" evidence="12">
    <location>
        <position position="91"/>
    </location>
    <ligand>
        <name>Zn(2+)</name>
        <dbReference type="ChEBI" id="CHEBI:29105"/>
    </ligand>
</feature>
<keyword evidence="4" id="KW-0677">Repeat</keyword>
<dbReference type="PROSITE" id="PS50157">
    <property type="entry name" value="ZINC_FINGER_C2H2_2"/>
    <property type="match status" value="5"/>
</dbReference>
<evidence type="ECO:0000313" key="15">
    <source>
        <dbReference type="EMBL" id="KAG6449054.1"/>
    </source>
</evidence>
<comment type="caution">
    <text evidence="15">The sequence shown here is derived from an EMBL/GenBank/DDBJ whole genome shotgun (WGS) entry which is preliminary data.</text>
</comment>
<keyword evidence="8" id="KW-0238">DNA-binding</keyword>
<feature type="domain" description="C2H2-type" evidence="13">
    <location>
        <begin position="296"/>
        <end position="324"/>
    </location>
</feature>
<dbReference type="PANTHER" id="PTHR24404:SF114">
    <property type="entry name" value="KLUMPFUSS, ISOFORM B-RELATED"/>
    <property type="match status" value="1"/>
</dbReference>
<evidence type="ECO:0000256" key="6">
    <source>
        <dbReference type="ARBA" id="ARBA00022833"/>
    </source>
</evidence>
<dbReference type="InterPro" id="IPR050589">
    <property type="entry name" value="Ikaros_C2H2-ZF"/>
</dbReference>
<dbReference type="OrthoDB" id="654211at2759"/>
<reference evidence="15" key="2">
    <citation type="submission" date="2020-12" db="EMBL/GenBank/DDBJ databases">
        <authorList>
            <person name="Kanost M."/>
        </authorList>
    </citation>
    <scope>NUCLEOTIDE SEQUENCE</scope>
</reference>
<dbReference type="SMART" id="SM00868">
    <property type="entry name" value="zf-AD"/>
    <property type="match status" value="1"/>
</dbReference>
<keyword evidence="10" id="KW-0539">Nucleus</keyword>
<dbReference type="Gene3D" id="3.30.160.60">
    <property type="entry name" value="Classic Zinc Finger"/>
    <property type="match status" value="4"/>
</dbReference>
<evidence type="ECO:0000256" key="8">
    <source>
        <dbReference type="ARBA" id="ARBA00023125"/>
    </source>
</evidence>
<feature type="domain" description="C2H2-type" evidence="13">
    <location>
        <begin position="240"/>
        <end position="267"/>
    </location>
</feature>
<dbReference type="GO" id="GO:0008270">
    <property type="term" value="F:zinc ion binding"/>
    <property type="evidence" value="ECO:0007669"/>
    <property type="project" value="UniProtKB-UniRule"/>
</dbReference>
<dbReference type="InterPro" id="IPR012934">
    <property type="entry name" value="Znf_AD"/>
</dbReference>
<evidence type="ECO:0000313" key="16">
    <source>
        <dbReference type="Proteomes" id="UP000791440"/>
    </source>
</evidence>
<dbReference type="PROSITE" id="PS00028">
    <property type="entry name" value="ZINC_FINGER_C2H2_1"/>
    <property type="match status" value="5"/>
</dbReference>
<keyword evidence="6 12" id="KW-0862">Zinc</keyword>
<accession>A0A921Z0F6</accession>
<dbReference type="AlphaFoldDB" id="A0A921Z0F6"/>
<feature type="binding site" evidence="12">
    <location>
        <position position="88"/>
    </location>
    <ligand>
        <name>Zn(2+)</name>
        <dbReference type="ChEBI" id="CHEBI:29105"/>
    </ligand>
</feature>
<feature type="domain" description="C2H2-type" evidence="13">
    <location>
        <begin position="212"/>
        <end position="239"/>
    </location>
</feature>
<dbReference type="GO" id="GO:0003700">
    <property type="term" value="F:DNA-binding transcription factor activity"/>
    <property type="evidence" value="ECO:0007669"/>
    <property type="project" value="TreeGrafter"/>
</dbReference>
<evidence type="ECO:0000256" key="1">
    <source>
        <dbReference type="ARBA" id="ARBA00003767"/>
    </source>
</evidence>
<evidence type="ECO:0000256" key="4">
    <source>
        <dbReference type="ARBA" id="ARBA00022737"/>
    </source>
</evidence>
<keyword evidence="3 12" id="KW-0479">Metal-binding</keyword>
<evidence type="ECO:0000256" key="10">
    <source>
        <dbReference type="ARBA" id="ARBA00023242"/>
    </source>
</evidence>
<evidence type="ECO:0000259" key="13">
    <source>
        <dbReference type="PROSITE" id="PS50157"/>
    </source>
</evidence>
<feature type="domain" description="C2H2-type" evidence="13">
    <location>
        <begin position="268"/>
        <end position="295"/>
    </location>
</feature>
<feature type="binding site" evidence="12">
    <location>
        <position position="48"/>
    </location>
    <ligand>
        <name>Zn(2+)</name>
        <dbReference type="ChEBI" id="CHEBI:29105"/>
    </ligand>
</feature>
<evidence type="ECO:0000259" key="14">
    <source>
        <dbReference type="PROSITE" id="PS51915"/>
    </source>
</evidence>
<gene>
    <name evidence="15" type="ORF">O3G_MSEX005865</name>
</gene>
<name>A0A921Z0F6_MANSE</name>
<evidence type="ECO:0000256" key="2">
    <source>
        <dbReference type="ARBA" id="ARBA00004123"/>
    </source>
</evidence>
<keyword evidence="16" id="KW-1185">Reference proteome</keyword>
<dbReference type="FunFam" id="3.30.160.60:FF:000446">
    <property type="entry name" value="Zinc finger protein"/>
    <property type="match status" value="1"/>
</dbReference>
<dbReference type="InterPro" id="IPR013087">
    <property type="entry name" value="Znf_C2H2_type"/>
</dbReference>
<proteinExistence type="predicted"/>
<feature type="binding site" evidence="12">
    <location>
        <position position="51"/>
    </location>
    <ligand>
        <name>Zn(2+)</name>
        <dbReference type="ChEBI" id="CHEBI:29105"/>
    </ligand>
</feature>
<dbReference type="PROSITE" id="PS51915">
    <property type="entry name" value="ZAD"/>
    <property type="match status" value="1"/>
</dbReference>
<dbReference type="PANTHER" id="PTHR24404">
    <property type="entry name" value="ZINC FINGER PROTEIN"/>
    <property type="match status" value="1"/>
</dbReference>
<keyword evidence="5 11" id="KW-0863">Zinc-finger</keyword>
<evidence type="ECO:0000256" key="7">
    <source>
        <dbReference type="ARBA" id="ARBA00023015"/>
    </source>
</evidence>
<evidence type="ECO:0000256" key="5">
    <source>
        <dbReference type="ARBA" id="ARBA00022771"/>
    </source>
</evidence>
<dbReference type="FunFam" id="3.30.160.60:FF:000097">
    <property type="entry name" value="Zinc finger protein"/>
    <property type="match status" value="1"/>
</dbReference>
<organism evidence="15 16">
    <name type="scientific">Manduca sexta</name>
    <name type="common">Tobacco hawkmoth</name>
    <name type="synonym">Tobacco hornworm</name>
    <dbReference type="NCBI Taxonomy" id="7130"/>
    <lineage>
        <taxon>Eukaryota</taxon>
        <taxon>Metazoa</taxon>
        <taxon>Ecdysozoa</taxon>
        <taxon>Arthropoda</taxon>
        <taxon>Hexapoda</taxon>
        <taxon>Insecta</taxon>
        <taxon>Pterygota</taxon>
        <taxon>Neoptera</taxon>
        <taxon>Endopterygota</taxon>
        <taxon>Lepidoptera</taxon>
        <taxon>Glossata</taxon>
        <taxon>Ditrysia</taxon>
        <taxon>Bombycoidea</taxon>
        <taxon>Sphingidae</taxon>
        <taxon>Sphinginae</taxon>
        <taxon>Sphingini</taxon>
        <taxon>Manduca</taxon>
    </lineage>
</organism>
<dbReference type="SMART" id="SM00355">
    <property type="entry name" value="ZnF_C2H2"/>
    <property type="match status" value="7"/>
</dbReference>